<proteinExistence type="predicted"/>
<comment type="caution">
    <text evidence="1">The sequence shown here is derived from an EMBL/GenBank/DDBJ whole genome shotgun (WGS) entry which is preliminary data.</text>
</comment>
<accession>A0AA38P0H6</accession>
<dbReference type="EMBL" id="MU806601">
    <property type="protein sequence ID" value="KAJ3833981.1"/>
    <property type="molecule type" value="Genomic_DNA"/>
</dbReference>
<sequence length="313" mass="34596">MPASPPFRTRTSLDSTSPIARRVLSHPRNEVRQGNKLGRVSTLYNKDTGMLNSQLTDTQWAVNIGLEATQDHQALFMSTPVKTEAIPFHLPPPPLMEHAAQPGMVKKEETVSSCIHQLPRNPLLELPPIFHLPSTPVKAEALPFHIPSPPLMKRKLEAHTKASEVKKEIPLSPLAGLSSQQLPPMPLGSPYPTSSPTLNEVSVPSIVADLVLPKAESFKVHPSTDAGDSHHQMLLSSAERKVIEDIRALCNDFVLEAIDDMKGVEIDRDLLRLELAHRERYINVLRDLLADRGISPPPSPLMQSQKAHLHFAL</sequence>
<protein>
    <submittedName>
        <fullName evidence="1">Uncharacterized protein</fullName>
    </submittedName>
</protein>
<name>A0AA38P0H6_9AGAR</name>
<evidence type="ECO:0000313" key="1">
    <source>
        <dbReference type="EMBL" id="KAJ3833981.1"/>
    </source>
</evidence>
<reference evidence="1" key="1">
    <citation type="submission" date="2022-08" db="EMBL/GenBank/DDBJ databases">
        <authorList>
            <consortium name="DOE Joint Genome Institute"/>
            <person name="Min B."/>
            <person name="Riley R."/>
            <person name="Sierra-Patev S."/>
            <person name="Naranjo-Ortiz M."/>
            <person name="Looney B."/>
            <person name="Konkel Z."/>
            <person name="Slot J.C."/>
            <person name="Sakamoto Y."/>
            <person name="Steenwyk J.L."/>
            <person name="Rokas A."/>
            <person name="Carro J."/>
            <person name="Camarero S."/>
            <person name="Ferreira P."/>
            <person name="Molpeceres G."/>
            <person name="Ruiz-Duenas F.J."/>
            <person name="Serrano A."/>
            <person name="Henrissat B."/>
            <person name="Drula E."/>
            <person name="Hughes K.W."/>
            <person name="Mata J.L."/>
            <person name="Ishikawa N.K."/>
            <person name="Vargas-Isla R."/>
            <person name="Ushijima S."/>
            <person name="Smith C.A."/>
            <person name="Ahrendt S."/>
            <person name="Andreopoulos W."/>
            <person name="He G."/>
            <person name="Labutti K."/>
            <person name="Lipzen A."/>
            <person name="Ng V."/>
            <person name="Sandor L."/>
            <person name="Barry K."/>
            <person name="Martinez A.T."/>
            <person name="Xiao Y."/>
            <person name="Gibbons J.G."/>
            <person name="Terashima K."/>
            <person name="Hibbett D.S."/>
            <person name="Grigoriev I.V."/>
        </authorList>
    </citation>
    <scope>NUCLEOTIDE SEQUENCE</scope>
    <source>
        <strain evidence="1">TFB9207</strain>
    </source>
</reference>
<dbReference type="AlphaFoldDB" id="A0AA38P0H6"/>
<keyword evidence="2" id="KW-1185">Reference proteome</keyword>
<dbReference type="Proteomes" id="UP001163846">
    <property type="component" value="Unassembled WGS sequence"/>
</dbReference>
<organism evidence="1 2">
    <name type="scientific">Lentinula raphanica</name>
    <dbReference type="NCBI Taxonomy" id="153919"/>
    <lineage>
        <taxon>Eukaryota</taxon>
        <taxon>Fungi</taxon>
        <taxon>Dikarya</taxon>
        <taxon>Basidiomycota</taxon>
        <taxon>Agaricomycotina</taxon>
        <taxon>Agaricomycetes</taxon>
        <taxon>Agaricomycetidae</taxon>
        <taxon>Agaricales</taxon>
        <taxon>Marasmiineae</taxon>
        <taxon>Omphalotaceae</taxon>
        <taxon>Lentinula</taxon>
    </lineage>
</organism>
<gene>
    <name evidence="1" type="ORF">F5878DRAFT_665175</name>
</gene>
<evidence type="ECO:0000313" key="2">
    <source>
        <dbReference type="Proteomes" id="UP001163846"/>
    </source>
</evidence>